<keyword evidence="2" id="KW-1133">Transmembrane helix</keyword>
<evidence type="ECO:0000259" key="3">
    <source>
        <dbReference type="Pfam" id="PF12770"/>
    </source>
</evidence>
<dbReference type="eggNOG" id="COG0457">
    <property type="taxonomic scope" value="Bacteria"/>
</dbReference>
<dbReference type="Pfam" id="PF13181">
    <property type="entry name" value="TPR_8"/>
    <property type="match status" value="1"/>
</dbReference>
<dbReference type="InterPro" id="IPR019734">
    <property type="entry name" value="TPR_rpt"/>
</dbReference>
<evidence type="ECO:0000256" key="1">
    <source>
        <dbReference type="PROSITE-ProRule" id="PRU00339"/>
    </source>
</evidence>
<dbReference type="Pfam" id="PF12770">
    <property type="entry name" value="CHAT"/>
    <property type="match status" value="1"/>
</dbReference>
<dbReference type="HOGENOM" id="CLU_002404_2_0_10"/>
<dbReference type="SMART" id="SM00028">
    <property type="entry name" value="TPR"/>
    <property type="match status" value="5"/>
</dbReference>
<feature type="repeat" description="TPR" evidence="1">
    <location>
        <begin position="150"/>
        <end position="183"/>
    </location>
</feature>
<dbReference type="AlphaFoldDB" id="A9EBY9"/>
<protein>
    <recommendedName>
        <fullName evidence="3">CHAT domain-containing protein</fullName>
    </recommendedName>
</protein>
<dbReference type="STRING" id="391587.KAOT1_04555"/>
<organism evidence="4 5">
    <name type="scientific">Kordia algicida OT-1</name>
    <dbReference type="NCBI Taxonomy" id="391587"/>
    <lineage>
        <taxon>Bacteria</taxon>
        <taxon>Pseudomonadati</taxon>
        <taxon>Bacteroidota</taxon>
        <taxon>Flavobacteriia</taxon>
        <taxon>Flavobacteriales</taxon>
        <taxon>Flavobacteriaceae</taxon>
        <taxon>Kordia</taxon>
    </lineage>
</organism>
<feature type="transmembrane region" description="Helical" evidence="2">
    <location>
        <begin position="885"/>
        <end position="903"/>
    </location>
</feature>
<dbReference type="PROSITE" id="PS50005">
    <property type="entry name" value="TPR"/>
    <property type="match status" value="2"/>
</dbReference>
<dbReference type="Pfam" id="PF13424">
    <property type="entry name" value="TPR_12"/>
    <property type="match status" value="2"/>
</dbReference>
<name>A9EBY9_9FLAO</name>
<dbReference type="EMBL" id="ABIB01000018">
    <property type="protein sequence ID" value="EDP94412.1"/>
    <property type="molecule type" value="Genomic_DNA"/>
</dbReference>
<proteinExistence type="predicted"/>
<keyword evidence="1" id="KW-0802">TPR repeat</keyword>
<evidence type="ECO:0000313" key="4">
    <source>
        <dbReference type="EMBL" id="EDP94412.1"/>
    </source>
</evidence>
<accession>A9EBY9</accession>
<comment type="caution">
    <text evidence="4">The sequence shown here is derived from an EMBL/GenBank/DDBJ whole genome shotgun (WGS) entry which is preliminary data.</text>
</comment>
<dbReference type="Gene3D" id="1.25.40.10">
    <property type="entry name" value="Tetratricopeptide repeat domain"/>
    <property type="match status" value="2"/>
</dbReference>
<keyword evidence="2" id="KW-0472">Membrane</keyword>
<dbReference type="SUPFAM" id="SSF48452">
    <property type="entry name" value="TPR-like"/>
    <property type="match status" value="2"/>
</dbReference>
<gene>
    <name evidence="4" type="ORF">KAOT1_04555</name>
</gene>
<dbReference type="InterPro" id="IPR011990">
    <property type="entry name" value="TPR-like_helical_dom_sf"/>
</dbReference>
<dbReference type="PANTHER" id="PTHR10098">
    <property type="entry name" value="RAPSYN-RELATED"/>
    <property type="match status" value="1"/>
</dbReference>
<feature type="repeat" description="TPR" evidence="1">
    <location>
        <begin position="312"/>
        <end position="345"/>
    </location>
</feature>
<dbReference type="InterPro" id="IPR024983">
    <property type="entry name" value="CHAT_dom"/>
</dbReference>
<reference evidence="4 5" key="1">
    <citation type="journal article" date="2011" name="J. Bacteriol.">
        <title>Genome sequence of the algicidal bacterium Kordia algicida OT-1.</title>
        <authorList>
            <person name="Lee H.S."/>
            <person name="Kang S.G."/>
            <person name="Kwon K.K."/>
            <person name="Lee J.H."/>
            <person name="Kim S.J."/>
        </authorList>
    </citation>
    <scope>NUCLEOTIDE SEQUENCE [LARGE SCALE GENOMIC DNA]</scope>
    <source>
        <strain evidence="4 5">OT-1</strain>
    </source>
</reference>
<evidence type="ECO:0000256" key="2">
    <source>
        <dbReference type="SAM" id="Phobius"/>
    </source>
</evidence>
<dbReference type="Proteomes" id="UP000002945">
    <property type="component" value="Unassembled WGS sequence"/>
</dbReference>
<keyword evidence="5" id="KW-1185">Reference proteome</keyword>
<evidence type="ECO:0000313" key="5">
    <source>
        <dbReference type="Proteomes" id="UP000002945"/>
    </source>
</evidence>
<dbReference type="eggNOG" id="COG4995">
    <property type="taxonomic scope" value="Bacteria"/>
</dbReference>
<sequence length="910" mass="105722">MSLQKVKNNRIIQYIVLTFCLLFFMCTVKAQHNAQKVYDSVMQLQISQKEKITAFQTTILHKEYSNKETHADVCYLVVKLCNKVDKPSAIPFLKKELALRKKYVSSNKNLIARTYYNLGYFYWFQEDYNNVLTYHDSLLSFVKVKDKRSGKAYELMARVYKNTGDYQRALDYFDQAETIFKKVEAKRNLLGVYINKLTLFVEQKYRFTNSDFKALESEILNFADKAKATEKQRLMILFNLGTILYHSQQNKTSLSYYNKSLLIAEKIEDSLKIAQIYMNKALVYVKKSELDEALLLNEKALLFVGNAVDEKSTIYDNLGDIYVRQKQYEKGIKFYNKAVNELLPFHWETKENLPDYEKIIASSDRKFILGYLIDKQHAWLRFYETTKNKKDLLAAEQTLQLIDKVIDDIYFESKEKLSKLFWRKEGAKLYVNAVKICFLLNNPAKAFYYIEKSKGVTLLENISAFSAKRMAKLPQEVIEKEQMLSQSVKKMEQLFVSDKKKDSLKSHYFTAKEKYHKYVRGIEKEYPNYLRYRTSLPIIATEKVQESLAEYEVVIAYILGEEDGYVLLMNQKSLQIYPLKDLKSLKSSITAFQKLYTKPFETTAEATNFQQEGFKIYQQLLPFWESTMYQKATKLTVVSDGNIHTLPLELLPTSISKKLEETYLIQEKEVSYRYSFSLDRQNELNRSNGKPESTSFMLTKFKDTTLTSLSTTSENVFEGTTFLNENATKERFLKAYNETSQVYISSHAGTTNTIPWLAMFDEKVYPNELYFLNNPKELVVLNACKTSAGIFNEGEGVFSLTRAFLNSGSKSVVASLWNLNEKSGMEIFTTFRSNLAAGQTKSEALHHAKLMYLKKYANTSQSSPYYWSGMVLTGNTEALSTSVNIWKTIGFAIVGISIIFFYFKYRKRSY</sequence>
<feature type="domain" description="CHAT" evidence="3">
    <location>
        <begin position="615"/>
        <end position="875"/>
    </location>
</feature>
<keyword evidence="2" id="KW-0812">Transmembrane</keyword>